<feature type="domain" description="UspA" evidence="2">
    <location>
        <begin position="1"/>
        <end position="143"/>
    </location>
</feature>
<evidence type="ECO:0000256" key="1">
    <source>
        <dbReference type="ARBA" id="ARBA00008791"/>
    </source>
</evidence>
<dbReference type="SUPFAM" id="SSF52402">
    <property type="entry name" value="Adenine nucleotide alpha hydrolases-like"/>
    <property type="match status" value="2"/>
</dbReference>
<protein>
    <submittedName>
        <fullName evidence="3">Universal stress protein</fullName>
    </submittedName>
</protein>
<comment type="caution">
    <text evidence="3">The sequence shown here is derived from an EMBL/GenBank/DDBJ whole genome shotgun (WGS) entry which is preliminary data.</text>
</comment>
<dbReference type="PANTHER" id="PTHR46268">
    <property type="entry name" value="STRESS RESPONSE PROTEIN NHAX"/>
    <property type="match status" value="1"/>
</dbReference>
<dbReference type="CDD" id="cd00293">
    <property type="entry name" value="USP-like"/>
    <property type="match status" value="2"/>
</dbReference>
<sequence>MKTILFPTDFSQSTTPALAWVKMLAHQYKATLTLLHVYLPALPIVPDPSLGGSISPETELEIEEINRKQLDELGNTLREDGLTVQTNWQIGNVDEQILNVAHDVQADLIVTGRRDLTSFFDRITGTYASDVAKKATCPVLIVPDSAATESLQLKKIAYSTQLEEDDRATLRSALTLANEFNASLQLIHINADNQPNVFNNDDMLADLRHEFGESAFGIDYVTARTVSDGLTDYLDKHPTDLLVMTTRKRDFLDSLLKPSITGRMLTHSSVPLLVYHA</sequence>
<feature type="domain" description="UspA" evidence="2">
    <location>
        <begin position="155"/>
        <end position="276"/>
    </location>
</feature>
<gene>
    <name evidence="3" type="ORF">GK108_09695</name>
</gene>
<dbReference type="Gene3D" id="3.40.50.12370">
    <property type="match status" value="1"/>
</dbReference>
<dbReference type="InterPro" id="IPR006015">
    <property type="entry name" value="Universal_stress_UspA"/>
</dbReference>
<proteinExistence type="inferred from homology"/>
<dbReference type="PANTHER" id="PTHR46268:SF6">
    <property type="entry name" value="UNIVERSAL STRESS PROTEIN UP12"/>
    <property type="match status" value="1"/>
</dbReference>
<keyword evidence="4" id="KW-1185">Reference proteome</keyword>
<dbReference type="Proteomes" id="UP000474175">
    <property type="component" value="Unassembled WGS sequence"/>
</dbReference>
<dbReference type="Pfam" id="PF00582">
    <property type="entry name" value="Usp"/>
    <property type="match status" value="2"/>
</dbReference>
<dbReference type="InterPro" id="IPR006016">
    <property type="entry name" value="UspA"/>
</dbReference>
<accession>A0A6L9L3E6</accession>
<dbReference type="AlphaFoldDB" id="A0A6L9L3E6"/>
<evidence type="ECO:0000313" key="4">
    <source>
        <dbReference type="Proteomes" id="UP000474175"/>
    </source>
</evidence>
<reference evidence="3 4" key="1">
    <citation type="submission" date="2020-02" db="EMBL/GenBank/DDBJ databases">
        <title>Draft genome sequence of two Spirosoma agri KCTC 52727 and Spirosoma terrae KCTC 52035.</title>
        <authorList>
            <person name="Rojas J."/>
            <person name="Ambika Manirajan B."/>
            <person name="Suarez C."/>
            <person name="Ratering S."/>
            <person name="Schnell S."/>
        </authorList>
    </citation>
    <scope>NUCLEOTIDE SEQUENCE [LARGE SCALE GENOMIC DNA]</scope>
    <source>
        <strain evidence="3 4">KCTC 52035</strain>
    </source>
</reference>
<dbReference type="EMBL" id="JAAFZH010000003">
    <property type="protein sequence ID" value="NDU95145.1"/>
    <property type="molecule type" value="Genomic_DNA"/>
</dbReference>
<dbReference type="PRINTS" id="PR01438">
    <property type="entry name" value="UNVRSLSTRESS"/>
</dbReference>
<comment type="similarity">
    <text evidence="1">Belongs to the universal stress protein A family.</text>
</comment>
<dbReference type="RefSeq" id="WP_163946530.1">
    <property type="nucleotide sequence ID" value="NZ_JAAFZH010000003.1"/>
</dbReference>
<organism evidence="3 4">
    <name type="scientific">Spirosoma terrae</name>
    <dbReference type="NCBI Taxonomy" id="1968276"/>
    <lineage>
        <taxon>Bacteria</taxon>
        <taxon>Pseudomonadati</taxon>
        <taxon>Bacteroidota</taxon>
        <taxon>Cytophagia</taxon>
        <taxon>Cytophagales</taxon>
        <taxon>Cytophagaceae</taxon>
        <taxon>Spirosoma</taxon>
    </lineage>
</organism>
<evidence type="ECO:0000313" key="3">
    <source>
        <dbReference type="EMBL" id="NDU95145.1"/>
    </source>
</evidence>
<name>A0A6L9L3E6_9BACT</name>
<evidence type="ECO:0000259" key="2">
    <source>
        <dbReference type="Pfam" id="PF00582"/>
    </source>
</evidence>